<sequence>MPRTYDQTTSTAQPGTPPAGPAGASSAQPIAYGDLRCSIVLGRGIVVEVAAEHTKISVAVLTSSPLGIRHPYGDRIRIAEQVEYEITGYDPADCTLTLHLVHDWRPGQKDDPNAEQPDHQD</sequence>
<dbReference type="Proteomes" id="UP000181951">
    <property type="component" value="Unassembled WGS sequence"/>
</dbReference>
<accession>A0A1H8SXG1</accession>
<gene>
    <name evidence="2" type="ORF">SAMN05216267_104637</name>
</gene>
<evidence type="ECO:0000313" key="2">
    <source>
        <dbReference type="EMBL" id="SEO83307.1"/>
    </source>
</evidence>
<dbReference type="AlphaFoldDB" id="A0A1H8SXG1"/>
<proteinExistence type="predicted"/>
<dbReference type="STRING" id="310780.SAMN05216267_104637"/>
<dbReference type="EMBL" id="FODD01000046">
    <property type="protein sequence ID" value="SEO83307.1"/>
    <property type="molecule type" value="Genomic_DNA"/>
</dbReference>
<reference evidence="2 3" key="1">
    <citation type="submission" date="2016-10" db="EMBL/GenBank/DDBJ databases">
        <authorList>
            <person name="de Groot N.N."/>
        </authorList>
    </citation>
    <scope>NUCLEOTIDE SEQUENCE [LARGE SCALE GENOMIC DNA]</scope>
    <source>
        <strain evidence="2 3">CGMCC 4.2026</strain>
    </source>
</reference>
<dbReference type="OrthoDB" id="9964323at2"/>
<name>A0A1H8SXG1_9ACTN</name>
<dbReference type="RefSeq" id="WP_069462397.1">
    <property type="nucleotide sequence ID" value="NZ_FODD01000046.1"/>
</dbReference>
<evidence type="ECO:0000256" key="1">
    <source>
        <dbReference type="SAM" id="MobiDB-lite"/>
    </source>
</evidence>
<evidence type="ECO:0000313" key="3">
    <source>
        <dbReference type="Proteomes" id="UP000181951"/>
    </source>
</evidence>
<feature type="region of interest" description="Disordered" evidence="1">
    <location>
        <begin position="1"/>
        <end position="27"/>
    </location>
</feature>
<organism evidence="2 3">
    <name type="scientific">Actinacidiphila rubida</name>
    <dbReference type="NCBI Taxonomy" id="310780"/>
    <lineage>
        <taxon>Bacteria</taxon>
        <taxon>Bacillati</taxon>
        <taxon>Actinomycetota</taxon>
        <taxon>Actinomycetes</taxon>
        <taxon>Kitasatosporales</taxon>
        <taxon>Streptomycetaceae</taxon>
        <taxon>Actinacidiphila</taxon>
    </lineage>
</organism>
<protein>
    <submittedName>
        <fullName evidence="2">Uncharacterized protein</fullName>
    </submittedName>
</protein>
<keyword evidence="3" id="KW-1185">Reference proteome</keyword>